<protein>
    <submittedName>
        <fullName evidence="1">PLATZ transcription factor</fullName>
    </submittedName>
</protein>
<dbReference type="Pfam" id="PF04640">
    <property type="entry name" value="PLATZ"/>
    <property type="match status" value="1"/>
</dbReference>
<keyword evidence="2" id="KW-1185">Reference proteome</keyword>
<sequence>MPPPIDRVKMEADKPSAGLSKSQYAKKTIRWLFELVNNDFFHACEKHKHAKKNDCTFFCTTCGCKPFCQHCLKDHETHEVLQIRRYVYHDVVKAQDVQRYFDTSGVQTYIINGSRVIFLRDRPQPKPTKTLNACKSCKRACRDQFCFCSLRCKIKYCVSDPRGLTDMTNFDFSKSGSVVKAEGGRKRKAASMTSFFSKCRLNHRRKQSMPRRSPVF</sequence>
<organism evidence="1 2">
    <name type="scientific">Chloropicon roscoffensis</name>
    <dbReference type="NCBI Taxonomy" id="1461544"/>
    <lineage>
        <taxon>Eukaryota</taxon>
        <taxon>Viridiplantae</taxon>
        <taxon>Chlorophyta</taxon>
        <taxon>Chloropicophyceae</taxon>
        <taxon>Chloropicales</taxon>
        <taxon>Chloropicaceae</taxon>
        <taxon>Chloropicon</taxon>
    </lineage>
</organism>
<evidence type="ECO:0000313" key="2">
    <source>
        <dbReference type="Proteomes" id="UP001472866"/>
    </source>
</evidence>
<dbReference type="AlphaFoldDB" id="A0AAX4PHZ2"/>
<proteinExistence type="predicted"/>
<dbReference type="InterPro" id="IPR006734">
    <property type="entry name" value="PLATZ"/>
</dbReference>
<dbReference type="EMBL" id="CP151512">
    <property type="protein sequence ID" value="WZN65559.1"/>
    <property type="molecule type" value="Genomic_DNA"/>
</dbReference>
<dbReference type="Proteomes" id="UP001472866">
    <property type="component" value="Chromosome 12"/>
</dbReference>
<reference evidence="1 2" key="1">
    <citation type="submission" date="2024-03" db="EMBL/GenBank/DDBJ databases">
        <title>Complete genome sequence of the green alga Chloropicon roscoffensis RCC1871.</title>
        <authorList>
            <person name="Lemieux C."/>
            <person name="Pombert J.-F."/>
            <person name="Otis C."/>
            <person name="Turmel M."/>
        </authorList>
    </citation>
    <scope>NUCLEOTIDE SEQUENCE [LARGE SCALE GENOMIC DNA]</scope>
    <source>
        <strain evidence="1 2">RCC1871</strain>
    </source>
</reference>
<evidence type="ECO:0000313" key="1">
    <source>
        <dbReference type="EMBL" id="WZN65559.1"/>
    </source>
</evidence>
<dbReference type="PANTHER" id="PTHR31065:SF1">
    <property type="entry name" value="OS09G0116050 PROTEIN"/>
    <property type="match status" value="1"/>
</dbReference>
<accession>A0AAX4PHZ2</accession>
<name>A0AAX4PHZ2_9CHLO</name>
<dbReference type="PANTHER" id="PTHR31065">
    <property type="entry name" value="PLATZ TRANSCRIPTION FACTOR FAMILY PROTEIN"/>
    <property type="match status" value="1"/>
</dbReference>
<gene>
    <name evidence="1" type="ORF">HKI87_12g71190</name>
</gene>